<dbReference type="InterPro" id="IPR036775">
    <property type="entry name" value="DNA_pol_Y-fam_lit_finger_sf"/>
</dbReference>
<comment type="function">
    <text evidence="15">Poorly processive, error-prone DNA polymerase involved in untargeted mutagenesis. Copies undamaged DNA at stalled replication forks, which arise in vivo from mismatched or misaligned primer ends. These misaligned primers can be extended by PolIV. Exhibits no 3'-5' exonuclease (proofreading) activity. May be involved in translesional synthesis, in conjunction with the beta clamp from PolIII.</text>
</comment>
<dbReference type="NCBIfam" id="NF002677">
    <property type="entry name" value="PRK02406.1"/>
    <property type="match status" value="1"/>
</dbReference>
<comment type="subcellular location">
    <subcellularLocation>
        <location evidence="1 15">Cytoplasm</location>
    </subcellularLocation>
</comment>
<dbReference type="STRING" id="1034943.BN59_02349"/>
<evidence type="ECO:0000256" key="15">
    <source>
        <dbReference type="HAMAP-Rule" id="MF_01113"/>
    </source>
</evidence>
<dbReference type="GO" id="GO:0042276">
    <property type="term" value="P:error-prone translesion synthesis"/>
    <property type="evidence" value="ECO:0007669"/>
    <property type="project" value="TreeGrafter"/>
</dbReference>
<keyword evidence="6 15" id="KW-0548">Nucleotidyltransferase</keyword>
<evidence type="ECO:0000256" key="5">
    <source>
        <dbReference type="ARBA" id="ARBA00022679"/>
    </source>
</evidence>
<evidence type="ECO:0000256" key="3">
    <source>
        <dbReference type="ARBA" id="ARBA00022457"/>
    </source>
</evidence>
<accession>A0A078KYB9</accession>
<feature type="binding site" evidence="15">
    <location>
        <position position="112"/>
    </location>
    <ligand>
        <name>Mg(2+)</name>
        <dbReference type="ChEBI" id="CHEBI:18420"/>
    </ligand>
</feature>
<comment type="similarity">
    <text evidence="2 15">Belongs to the DNA polymerase type-Y family.</text>
</comment>
<evidence type="ECO:0000256" key="6">
    <source>
        <dbReference type="ARBA" id="ARBA00022695"/>
    </source>
</evidence>
<dbReference type="OrthoDB" id="9808813at2"/>
<evidence type="ECO:0000256" key="2">
    <source>
        <dbReference type="ARBA" id="ARBA00010945"/>
    </source>
</evidence>
<dbReference type="GO" id="GO:0009432">
    <property type="term" value="P:SOS response"/>
    <property type="evidence" value="ECO:0007669"/>
    <property type="project" value="TreeGrafter"/>
</dbReference>
<dbReference type="AlphaFoldDB" id="A0A078KYB9"/>
<evidence type="ECO:0000256" key="10">
    <source>
        <dbReference type="ARBA" id="ARBA00022842"/>
    </source>
</evidence>
<feature type="site" description="Substrate discrimination" evidence="15">
    <location>
        <position position="22"/>
    </location>
</feature>
<dbReference type="PANTHER" id="PTHR11076:SF33">
    <property type="entry name" value="DNA POLYMERASE KAPPA"/>
    <property type="match status" value="1"/>
</dbReference>
<evidence type="ECO:0000256" key="14">
    <source>
        <dbReference type="ARBA" id="ARBA00049244"/>
    </source>
</evidence>
<reference evidence="17 18" key="1">
    <citation type="submission" date="2014-06" db="EMBL/GenBank/DDBJ databases">
        <authorList>
            <person name="Urmite Genomes Urmite Genomes"/>
        </authorList>
    </citation>
    <scope>NUCLEOTIDE SEQUENCE [LARGE SCALE GENOMIC DNA]</scope>
</reference>
<dbReference type="InterPro" id="IPR022880">
    <property type="entry name" value="DNApol_IV"/>
</dbReference>
<evidence type="ECO:0000256" key="9">
    <source>
        <dbReference type="ARBA" id="ARBA00022763"/>
    </source>
</evidence>
<dbReference type="GO" id="GO:0005829">
    <property type="term" value="C:cytosol"/>
    <property type="evidence" value="ECO:0007669"/>
    <property type="project" value="TreeGrafter"/>
</dbReference>
<evidence type="ECO:0000256" key="1">
    <source>
        <dbReference type="ARBA" id="ARBA00004496"/>
    </source>
</evidence>
<dbReference type="PANTHER" id="PTHR11076">
    <property type="entry name" value="DNA REPAIR POLYMERASE UMUC / TRANSFERASE FAMILY MEMBER"/>
    <property type="match status" value="1"/>
</dbReference>
<dbReference type="Pfam" id="PF21999">
    <property type="entry name" value="IMS_HHH_1"/>
    <property type="match status" value="1"/>
</dbReference>
<dbReference type="eggNOG" id="COG0389">
    <property type="taxonomic scope" value="Bacteria"/>
</dbReference>
<gene>
    <name evidence="17" type="primary">dinB_2</name>
    <name evidence="15" type="synonym">dinB</name>
    <name evidence="17" type="ORF">BN59_02349</name>
</gene>
<evidence type="ECO:0000256" key="11">
    <source>
        <dbReference type="ARBA" id="ARBA00022932"/>
    </source>
</evidence>
<evidence type="ECO:0000256" key="8">
    <source>
        <dbReference type="ARBA" id="ARBA00022723"/>
    </source>
</evidence>
<dbReference type="InterPro" id="IPR043502">
    <property type="entry name" value="DNA/RNA_pol_sf"/>
</dbReference>
<dbReference type="CDD" id="cd03586">
    <property type="entry name" value="PolY_Pol_IV_kappa"/>
    <property type="match status" value="1"/>
</dbReference>
<keyword evidence="5 15" id="KW-0808">Transferase</keyword>
<evidence type="ECO:0000256" key="4">
    <source>
        <dbReference type="ARBA" id="ARBA00022490"/>
    </source>
</evidence>
<keyword evidence="13 15" id="KW-0234">DNA repair</keyword>
<dbReference type="FunFam" id="3.40.1170.60:FF:000001">
    <property type="entry name" value="DNA polymerase IV"/>
    <property type="match status" value="1"/>
</dbReference>
<dbReference type="InterPro" id="IPR001126">
    <property type="entry name" value="UmuC"/>
</dbReference>
<organism evidence="17 18">
    <name type="scientific">Legionella massiliensis</name>
    <dbReference type="NCBI Taxonomy" id="1034943"/>
    <lineage>
        <taxon>Bacteria</taxon>
        <taxon>Pseudomonadati</taxon>
        <taxon>Pseudomonadota</taxon>
        <taxon>Gammaproteobacteria</taxon>
        <taxon>Legionellales</taxon>
        <taxon>Legionellaceae</taxon>
        <taxon>Legionella</taxon>
    </lineage>
</organism>
<dbReference type="Pfam" id="PF00817">
    <property type="entry name" value="IMS"/>
    <property type="match status" value="1"/>
</dbReference>
<dbReference type="Gene3D" id="3.30.70.270">
    <property type="match status" value="1"/>
</dbReference>
<dbReference type="GO" id="GO:0006281">
    <property type="term" value="P:DNA repair"/>
    <property type="evidence" value="ECO:0007669"/>
    <property type="project" value="UniProtKB-UniRule"/>
</dbReference>
<proteinExistence type="inferred from homology"/>
<sequence>MEPKEVTNKQRKIIHIDMDCFYAAIEIRDNPSLKDRPVAVGGSADRRGVLCTCNYLAREYGVRAAMPTAKALRLCPDLIVLPVNMKKYQQISEQLHKIFHQYTHFVEPLSLDEAYLDVTDCELYQGSATWIAEAIRAEIRQQTGLTASAGVAPNKFLAKIASAWKKPDGLFVISPPRVMAFVNHLEVNKLFGVGKVTAAKLHDRNIRTCADLQEIPLRLLIQDFGKLGEHLYHQCRGIDNRPVQPNRLRKSLSVETTLTEDIRDSNQALAIIDKLNDELIRRINESAAKFAIKNLYIKIKFDDFQLVSAETKGSQVDLQQFHDLFNKLYREQKAIRLLGVGVHFQVNEKVQTFIQQTLF</sequence>
<dbReference type="HAMAP" id="MF_01113">
    <property type="entry name" value="DNApol_IV"/>
    <property type="match status" value="1"/>
</dbReference>
<feature type="binding site" evidence="15">
    <location>
        <position position="17"/>
    </location>
    <ligand>
        <name>Mg(2+)</name>
        <dbReference type="ChEBI" id="CHEBI:18420"/>
    </ligand>
</feature>
<comment type="cofactor">
    <cofactor evidence="15">
        <name>Mg(2+)</name>
        <dbReference type="ChEBI" id="CHEBI:18420"/>
    </cofactor>
    <text evidence="15">Binds 2 magnesium ions per subunit.</text>
</comment>
<protein>
    <recommendedName>
        <fullName evidence="15">DNA polymerase IV</fullName>
        <shortName evidence="15">Pol IV</shortName>
        <ecNumber evidence="15">2.7.7.7</ecNumber>
    </recommendedName>
</protein>
<evidence type="ECO:0000313" key="17">
    <source>
        <dbReference type="EMBL" id="CDZ78052.1"/>
    </source>
</evidence>
<keyword evidence="11 15" id="KW-0239">DNA-directed DNA polymerase</keyword>
<dbReference type="Proteomes" id="UP000044071">
    <property type="component" value="Unassembled WGS sequence"/>
</dbReference>
<dbReference type="GO" id="GO:0006261">
    <property type="term" value="P:DNA-templated DNA replication"/>
    <property type="evidence" value="ECO:0007669"/>
    <property type="project" value="UniProtKB-UniRule"/>
</dbReference>
<dbReference type="GO" id="GO:0003887">
    <property type="term" value="F:DNA-directed DNA polymerase activity"/>
    <property type="evidence" value="ECO:0007669"/>
    <property type="project" value="UniProtKB-UniRule"/>
</dbReference>
<dbReference type="Gene3D" id="3.30.1490.100">
    <property type="entry name" value="DNA polymerase, Y-family, little finger domain"/>
    <property type="match status" value="1"/>
</dbReference>
<keyword evidence="3 15" id="KW-0515">Mutator protein</keyword>
<evidence type="ECO:0000313" key="18">
    <source>
        <dbReference type="Proteomes" id="UP000044071"/>
    </source>
</evidence>
<comment type="catalytic activity">
    <reaction evidence="14 15">
        <text>DNA(n) + a 2'-deoxyribonucleoside 5'-triphosphate = DNA(n+1) + diphosphate</text>
        <dbReference type="Rhea" id="RHEA:22508"/>
        <dbReference type="Rhea" id="RHEA-COMP:17339"/>
        <dbReference type="Rhea" id="RHEA-COMP:17340"/>
        <dbReference type="ChEBI" id="CHEBI:33019"/>
        <dbReference type="ChEBI" id="CHEBI:61560"/>
        <dbReference type="ChEBI" id="CHEBI:173112"/>
        <dbReference type="EC" id="2.7.7.7"/>
    </reaction>
</comment>
<dbReference type="RefSeq" id="WP_043874484.1">
    <property type="nucleotide sequence ID" value="NZ_CCVW01000002.1"/>
</dbReference>
<keyword evidence="18" id="KW-1185">Reference proteome</keyword>
<keyword evidence="12 15" id="KW-0238">DNA-binding</keyword>
<dbReference type="PROSITE" id="PS50173">
    <property type="entry name" value="UMUC"/>
    <property type="match status" value="1"/>
</dbReference>
<dbReference type="Pfam" id="PF11799">
    <property type="entry name" value="IMS_C"/>
    <property type="match status" value="1"/>
</dbReference>
<dbReference type="InterPro" id="IPR053848">
    <property type="entry name" value="IMS_HHH_1"/>
</dbReference>
<evidence type="ECO:0000256" key="13">
    <source>
        <dbReference type="ARBA" id="ARBA00023204"/>
    </source>
</evidence>
<evidence type="ECO:0000256" key="7">
    <source>
        <dbReference type="ARBA" id="ARBA00022705"/>
    </source>
</evidence>
<dbReference type="SUPFAM" id="SSF56672">
    <property type="entry name" value="DNA/RNA polymerases"/>
    <property type="match status" value="1"/>
</dbReference>
<keyword evidence="7 15" id="KW-0235">DNA replication</keyword>
<keyword evidence="4 15" id="KW-0963">Cytoplasm</keyword>
<feature type="domain" description="UmuC" evidence="16">
    <location>
        <begin position="13"/>
        <end position="194"/>
    </location>
</feature>
<keyword evidence="10 15" id="KW-0460">Magnesium</keyword>
<evidence type="ECO:0000259" key="16">
    <source>
        <dbReference type="PROSITE" id="PS50173"/>
    </source>
</evidence>
<dbReference type="InterPro" id="IPR043128">
    <property type="entry name" value="Rev_trsase/Diguanyl_cyclase"/>
</dbReference>
<dbReference type="EC" id="2.7.7.7" evidence="15"/>
<keyword evidence="9 15" id="KW-0227">DNA damage</keyword>
<dbReference type="Gene3D" id="1.10.150.20">
    <property type="entry name" value="5' to 3' exonuclease, C-terminal subdomain"/>
    <property type="match status" value="1"/>
</dbReference>
<keyword evidence="8 15" id="KW-0479">Metal-binding</keyword>
<dbReference type="EMBL" id="CCSB01000002">
    <property type="protein sequence ID" value="CDZ78052.1"/>
    <property type="molecule type" value="Genomic_DNA"/>
</dbReference>
<dbReference type="InterPro" id="IPR017961">
    <property type="entry name" value="DNA_pol_Y-fam_little_finger"/>
</dbReference>
<dbReference type="GO" id="GO:0003684">
    <property type="term" value="F:damaged DNA binding"/>
    <property type="evidence" value="ECO:0007669"/>
    <property type="project" value="InterPro"/>
</dbReference>
<dbReference type="InterPro" id="IPR050116">
    <property type="entry name" value="DNA_polymerase-Y"/>
</dbReference>
<dbReference type="Gene3D" id="3.40.1170.60">
    <property type="match status" value="1"/>
</dbReference>
<evidence type="ECO:0000256" key="12">
    <source>
        <dbReference type="ARBA" id="ARBA00023125"/>
    </source>
</evidence>
<feature type="active site" evidence="15">
    <location>
        <position position="113"/>
    </location>
</feature>
<dbReference type="GO" id="GO:0000287">
    <property type="term" value="F:magnesium ion binding"/>
    <property type="evidence" value="ECO:0007669"/>
    <property type="project" value="UniProtKB-UniRule"/>
</dbReference>
<dbReference type="SUPFAM" id="SSF100879">
    <property type="entry name" value="Lesion bypass DNA polymerase (Y-family), little finger domain"/>
    <property type="match status" value="1"/>
</dbReference>
<comment type="subunit">
    <text evidence="15">Monomer.</text>
</comment>
<name>A0A078KYB9_9GAMM</name>